<name>A0A6A4M7Y4_9ERIC</name>
<evidence type="ECO:0000313" key="3">
    <source>
        <dbReference type="Proteomes" id="UP000428333"/>
    </source>
</evidence>
<organism evidence="2 3">
    <name type="scientific">Rhododendron williamsianum</name>
    <dbReference type="NCBI Taxonomy" id="262921"/>
    <lineage>
        <taxon>Eukaryota</taxon>
        <taxon>Viridiplantae</taxon>
        <taxon>Streptophyta</taxon>
        <taxon>Embryophyta</taxon>
        <taxon>Tracheophyta</taxon>
        <taxon>Spermatophyta</taxon>
        <taxon>Magnoliopsida</taxon>
        <taxon>eudicotyledons</taxon>
        <taxon>Gunneridae</taxon>
        <taxon>Pentapetalae</taxon>
        <taxon>asterids</taxon>
        <taxon>Ericales</taxon>
        <taxon>Ericaceae</taxon>
        <taxon>Ericoideae</taxon>
        <taxon>Rhodoreae</taxon>
        <taxon>Rhododendron</taxon>
    </lineage>
</organism>
<feature type="non-terminal residue" evidence="2">
    <location>
        <position position="1"/>
    </location>
</feature>
<feature type="region of interest" description="Disordered" evidence="1">
    <location>
        <begin position="443"/>
        <end position="473"/>
    </location>
</feature>
<sequence length="750" mass="82682">MGIINTNPVAKTSMDNGLSEKGKKQTVQAAFELKAMGACDQNCWIWPSITQRAYQAAEVIAAVNGVNRRFGLMEGGMEDGDMDAAYRDGDARDSDGDADDVYRDVRRGWGRICGVPEYSFLDARGLGAYEGKSLESVSEVYASDSLSQNIKPPPIDDGTPNESVADVFVRVIQLMSILETQYSEDTVVIVSPDSDNLTILQAGLLGLDLRRHRDLSFGPGEFQLEDAVEREDFQEAAKLKKAISEATSKDSVADIMSQMKNAIAEERYHDASQLSRCAGRGLVGWWAGCSKDSDDPFGKLIHITPGVGRYVGRIYSPRQLVTASPGTPVFEMFVVKNADGTYSSQVVFLQRVKGSSKNTSNSPSTKGPSTSEIEDESVVDVNRDEAKEEKSEGRNIKVEGETEEGLTSVLNFLKEKIPQLKFELSNTNVTEEVIEDDVKQFSHEGDQNAMHGEDSDSETSKVDDMGEGNQAKEDATTIAMKVFIGGVLHNEEDSSTKYEYVRQPAEILDLERDSFVLHIPARSQDHDSKESISAIEAKVVSELMPADVAKAFWGSGPSGEIPSKLSKDVHEIVKHAISLDQKRFRLSEYTSFRRIIPAEGHFDPFDGLYVGAFGPAGAEVVQLRRKYGSWNRKDDADKPSDIEFFEYVEAVKLTGDLNVPAGQVIFRAKIVKENRIPNRRLYPDELGAVASYKGQGMVAEYGFQNPKWVEGELLQLSGKGPYVEGADIGFLYLEPGKSFLVLFNRLKLPN</sequence>
<reference evidence="2 3" key="1">
    <citation type="journal article" date="2019" name="Genome Biol. Evol.">
        <title>The Rhododendron genome and chromosomal organization provide insight into shared whole-genome duplications across the heath family (Ericaceae).</title>
        <authorList>
            <person name="Soza V.L."/>
            <person name="Lindsley D."/>
            <person name="Waalkes A."/>
            <person name="Ramage E."/>
            <person name="Patwardhan R.P."/>
            <person name="Burton J.N."/>
            <person name="Adey A."/>
            <person name="Kumar A."/>
            <person name="Qiu R."/>
            <person name="Shendure J."/>
            <person name="Hall B."/>
        </authorList>
    </citation>
    <scope>NUCLEOTIDE SEQUENCE [LARGE SCALE GENOMIC DNA]</scope>
    <source>
        <strain evidence="2">RSF 1966-606</strain>
    </source>
</reference>
<dbReference type="OrthoDB" id="722566at2759"/>
<accession>A0A6A4M7Y4</accession>
<evidence type="ECO:0000313" key="2">
    <source>
        <dbReference type="EMBL" id="KAE9467393.1"/>
    </source>
</evidence>
<feature type="region of interest" description="Disordered" evidence="1">
    <location>
        <begin position="1"/>
        <end position="21"/>
    </location>
</feature>
<dbReference type="InterPro" id="IPR029033">
    <property type="entry name" value="His_PPase_superfam"/>
</dbReference>
<feature type="compositionally biased region" description="Basic and acidic residues" evidence="1">
    <location>
        <begin position="381"/>
        <end position="396"/>
    </location>
</feature>
<dbReference type="AlphaFoldDB" id="A0A6A4M7Y4"/>
<dbReference type="GO" id="GO:0010343">
    <property type="term" value="P:singlet oxygen-mediated programmed cell death"/>
    <property type="evidence" value="ECO:0007669"/>
    <property type="project" value="InterPro"/>
</dbReference>
<dbReference type="Proteomes" id="UP000428333">
    <property type="component" value="Linkage Group LG01"/>
</dbReference>
<dbReference type="PANTHER" id="PTHR33917">
    <property type="entry name" value="PROTEIN EXECUTER 1, CHLOROPLASTIC"/>
    <property type="match status" value="1"/>
</dbReference>
<dbReference type="Gene3D" id="3.40.50.1240">
    <property type="entry name" value="Phosphoglycerate mutase-like"/>
    <property type="match status" value="1"/>
</dbReference>
<feature type="region of interest" description="Disordered" evidence="1">
    <location>
        <begin position="353"/>
        <end position="396"/>
    </location>
</feature>
<dbReference type="PANTHER" id="PTHR33917:SF2">
    <property type="entry name" value="PROTEIN EXECUTER 2, CHLOROPLASTIC"/>
    <property type="match status" value="1"/>
</dbReference>
<gene>
    <name evidence="2" type="ORF">C3L33_00708</name>
</gene>
<dbReference type="Pfam" id="PF12014">
    <property type="entry name" value="Cyclin_D1_bind"/>
    <property type="match status" value="1"/>
</dbReference>
<evidence type="ECO:0000256" key="1">
    <source>
        <dbReference type="SAM" id="MobiDB-lite"/>
    </source>
</evidence>
<dbReference type="SUPFAM" id="SSF53254">
    <property type="entry name" value="Phosphoglycerate mutase-like"/>
    <property type="match status" value="1"/>
</dbReference>
<feature type="compositionally biased region" description="Low complexity" evidence="1">
    <location>
        <begin position="355"/>
        <end position="367"/>
    </location>
</feature>
<dbReference type="EMBL" id="QEFC01000034">
    <property type="protein sequence ID" value="KAE9467393.1"/>
    <property type="molecule type" value="Genomic_DNA"/>
</dbReference>
<dbReference type="InterPro" id="IPR044680">
    <property type="entry name" value="EX1/2"/>
</dbReference>
<keyword evidence="3" id="KW-1185">Reference proteome</keyword>
<dbReference type="GO" id="GO:0042651">
    <property type="term" value="C:thylakoid membrane"/>
    <property type="evidence" value="ECO:0007669"/>
    <property type="project" value="TreeGrafter"/>
</dbReference>
<protein>
    <submittedName>
        <fullName evidence="2">Uncharacterized protein</fullName>
    </submittedName>
</protein>
<feature type="compositionally biased region" description="Polar residues" evidence="1">
    <location>
        <begin position="1"/>
        <end position="16"/>
    </location>
</feature>
<comment type="caution">
    <text evidence="2">The sequence shown here is derived from an EMBL/GenBank/DDBJ whole genome shotgun (WGS) entry which is preliminary data.</text>
</comment>
<proteinExistence type="predicted"/>